<protein>
    <recommendedName>
        <fullName evidence="8">ETFB lysine methyltransferase</fullName>
    </recommendedName>
    <alternativeName>
        <fullName evidence="7">Protein N-lysine methyltransferase METTL20</fullName>
    </alternativeName>
</protein>
<dbReference type="PIRSF" id="PIRSF000401">
    <property type="entry name" value="RPL11_MTase"/>
    <property type="match status" value="1"/>
</dbReference>
<dbReference type="STRING" id="448386.A0A2V3J6E2"/>
<gene>
    <name evidence="9" type="ORF">BWQ96_00135</name>
</gene>
<comment type="similarity">
    <text evidence="6">Belongs to the methyltransferase superfamily. ETFBKMT family.</text>
</comment>
<dbReference type="PANTHER" id="PTHR43648">
    <property type="entry name" value="ELECTRON TRANSFER FLAVOPROTEIN BETA SUBUNIT LYSINE METHYLTRANSFERASE"/>
    <property type="match status" value="1"/>
</dbReference>
<dbReference type="AlphaFoldDB" id="A0A2V3J6E2"/>
<dbReference type="OrthoDB" id="419617at2759"/>
<dbReference type="SUPFAM" id="SSF53335">
    <property type="entry name" value="S-adenosyl-L-methionine-dependent methyltransferases"/>
    <property type="match status" value="1"/>
</dbReference>
<dbReference type="InterPro" id="IPR050078">
    <property type="entry name" value="Ribosomal_L11_MeTrfase_PrmA"/>
</dbReference>
<comment type="caution">
    <text evidence="9">The sequence shown here is derived from an EMBL/GenBank/DDBJ whole genome shotgun (WGS) entry which is preliminary data.</text>
</comment>
<dbReference type="CDD" id="cd02440">
    <property type="entry name" value="AdoMet_MTases"/>
    <property type="match status" value="1"/>
</dbReference>
<evidence type="ECO:0000256" key="7">
    <source>
        <dbReference type="ARBA" id="ARBA00041867"/>
    </source>
</evidence>
<dbReference type="InterPro" id="IPR004498">
    <property type="entry name" value="Ribosomal_PrmA_MeTrfase"/>
</dbReference>
<keyword evidence="4 9" id="KW-0808">Transferase</keyword>
<evidence type="ECO:0000256" key="4">
    <source>
        <dbReference type="ARBA" id="ARBA00022679"/>
    </source>
</evidence>
<comment type="similarity">
    <text evidence="1">Belongs to the methyltransferase superfamily. PrmA family.</text>
</comment>
<dbReference type="GO" id="GO:0032259">
    <property type="term" value="P:methylation"/>
    <property type="evidence" value="ECO:0007669"/>
    <property type="project" value="UniProtKB-KW"/>
</dbReference>
<dbReference type="GO" id="GO:0005840">
    <property type="term" value="C:ribosome"/>
    <property type="evidence" value="ECO:0007669"/>
    <property type="project" value="UniProtKB-KW"/>
</dbReference>
<evidence type="ECO:0000313" key="10">
    <source>
        <dbReference type="Proteomes" id="UP000247409"/>
    </source>
</evidence>
<keyword evidence="9" id="KW-0687">Ribonucleoprotein</keyword>
<proteinExistence type="inferred from homology"/>
<evidence type="ECO:0000313" key="9">
    <source>
        <dbReference type="EMBL" id="PXF49975.1"/>
    </source>
</evidence>
<accession>A0A2V3J6E2</accession>
<evidence type="ECO:0000256" key="8">
    <source>
        <dbReference type="ARBA" id="ARBA00042266"/>
    </source>
</evidence>
<dbReference type="Proteomes" id="UP000247409">
    <property type="component" value="Unassembled WGS sequence"/>
</dbReference>
<reference evidence="9 10" key="1">
    <citation type="journal article" date="2018" name="Mol. Biol. Evol.">
        <title>Analysis of the draft genome of the red seaweed Gracilariopsis chorda provides insights into genome size evolution in Rhodophyta.</title>
        <authorList>
            <person name="Lee J."/>
            <person name="Yang E.C."/>
            <person name="Graf L."/>
            <person name="Yang J.H."/>
            <person name="Qiu H."/>
            <person name="Zel Zion U."/>
            <person name="Chan C.X."/>
            <person name="Stephens T.G."/>
            <person name="Weber A.P.M."/>
            <person name="Boo G.H."/>
            <person name="Boo S.M."/>
            <person name="Kim K.M."/>
            <person name="Shin Y."/>
            <person name="Jung M."/>
            <person name="Lee S.J."/>
            <person name="Yim H.S."/>
            <person name="Lee J.H."/>
            <person name="Bhattacharya D."/>
            <person name="Yoon H.S."/>
        </authorList>
    </citation>
    <scope>NUCLEOTIDE SEQUENCE [LARGE SCALE GENOMIC DNA]</scope>
    <source>
        <strain evidence="9 10">SKKU-2015</strain>
        <tissue evidence="9">Whole body</tissue>
    </source>
</reference>
<dbReference type="InterPro" id="IPR029063">
    <property type="entry name" value="SAM-dependent_MTases_sf"/>
</dbReference>
<keyword evidence="10" id="KW-1185">Reference proteome</keyword>
<evidence type="ECO:0000256" key="5">
    <source>
        <dbReference type="ARBA" id="ARBA00022691"/>
    </source>
</evidence>
<dbReference type="EMBL" id="NBIV01000001">
    <property type="protein sequence ID" value="PXF49975.1"/>
    <property type="molecule type" value="Genomic_DNA"/>
</dbReference>
<dbReference type="Pfam" id="PF06325">
    <property type="entry name" value="PrmA"/>
    <property type="match status" value="1"/>
</dbReference>
<evidence type="ECO:0000256" key="3">
    <source>
        <dbReference type="ARBA" id="ARBA00022603"/>
    </source>
</evidence>
<keyword evidence="9" id="KW-0689">Ribosomal protein</keyword>
<dbReference type="PANTHER" id="PTHR43648:SF1">
    <property type="entry name" value="ELECTRON TRANSFER FLAVOPROTEIN BETA SUBUNIT LYSINE METHYLTRANSFERASE"/>
    <property type="match status" value="1"/>
</dbReference>
<keyword evidence="5" id="KW-0949">S-adenosyl-L-methionine</keyword>
<evidence type="ECO:0000256" key="6">
    <source>
        <dbReference type="ARBA" id="ARBA00037932"/>
    </source>
</evidence>
<evidence type="ECO:0000256" key="2">
    <source>
        <dbReference type="ARBA" id="ARBA00022490"/>
    </source>
</evidence>
<dbReference type="GO" id="GO:0016279">
    <property type="term" value="F:protein-lysine N-methyltransferase activity"/>
    <property type="evidence" value="ECO:0007669"/>
    <property type="project" value="TreeGrafter"/>
</dbReference>
<organism evidence="9 10">
    <name type="scientific">Gracilariopsis chorda</name>
    <dbReference type="NCBI Taxonomy" id="448386"/>
    <lineage>
        <taxon>Eukaryota</taxon>
        <taxon>Rhodophyta</taxon>
        <taxon>Florideophyceae</taxon>
        <taxon>Rhodymeniophycidae</taxon>
        <taxon>Gracilariales</taxon>
        <taxon>Gracilariaceae</taxon>
        <taxon>Gracilariopsis</taxon>
    </lineage>
</organism>
<name>A0A2V3J6E2_9FLOR</name>
<keyword evidence="2" id="KW-0963">Cytoplasm</keyword>
<keyword evidence="3 9" id="KW-0489">Methyltransferase</keyword>
<dbReference type="HAMAP" id="MF_00735">
    <property type="entry name" value="Methyltr_PrmA"/>
    <property type="match status" value="1"/>
</dbReference>
<evidence type="ECO:0000256" key="1">
    <source>
        <dbReference type="ARBA" id="ARBA00009741"/>
    </source>
</evidence>
<sequence length="311" mass="33979">MPLQRIQVIVHSSTETAFISDVLFELGALSVSVEDNFRGRDNECPIYGEPPQVGTLGNDSPNVWQNAKISALYPIGYDVEQLTMFIGTKFGLIQSPTFSLQTDVFDEKDPDTWVREVQESFVPIVVGNIRISYPWHNPDPSFTNVQLEPGMAFGTGEHSTTKLCLSWLQRTIKPGLSLLDYGTGSGVLAIASVLVAENISAVGVDLDPEAVNTAISNAKRNQVEDHIMFCENRNEPQDRLYDVVVANILAEPLKHLAGELVRRMKSGACIALSGVLCSQAVEVTESYQGEGVTLQQAEVDDGWALLIGTKP</sequence>
<dbReference type="Gene3D" id="3.40.50.150">
    <property type="entry name" value="Vaccinia Virus protein VP39"/>
    <property type="match status" value="1"/>
</dbReference>